<dbReference type="PANTHER" id="PTHR37984">
    <property type="entry name" value="PROTEIN CBG26694"/>
    <property type="match status" value="1"/>
</dbReference>
<dbReference type="GO" id="GO:0003676">
    <property type="term" value="F:nucleic acid binding"/>
    <property type="evidence" value="ECO:0007669"/>
    <property type="project" value="InterPro"/>
</dbReference>
<evidence type="ECO:0000256" key="2">
    <source>
        <dbReference type="ARBA" id="ARBA00022695"/>
    </source>
</evidence>
<organism evidence="9 10">
    <name type="scientific">Elysia crispata</name>
    <name type="common">lettuce slug</name>
    <dbReference type="NCBI Taxonomy" id="231223"/>
    <lineage>
        <taxon>Eukaryota</taxon>
        <taxon>Metazoa</taxon>
        <taxon>Spiralia</taxon>
        <taxon>Lophotrochozoa</taxon>
        <taxon>Mollusca</taxon>
        <taxon>Gastropoda</taxon>
        <taxon>Heterobranchia</taxon>
        <taxon>Euthyneura</taxon>
        <taxon>Panpulmonata</taxon>
        <taxon>Sacoglossa</taxon>
        <taxon>Placobranchoidea</taxon>
        <taxon>Plakobranchidae</taxon>
        <taxon>Elysia</taxon>
    </lineage>
</organism>
<dbReference type="AlphaFoldDB" id="A0AAE1DBS4"/>
<evidence type="ECO:0000256" key="5">
    <source>
        <dbReference type="ARBA" id="ARBA00022801"/>
    </source>
</evidence>
<dbReference type="Gene3D" id="3.10.10.10">
    <property type="entry name" value="HIV Type 1 Reverse Transcriptase, subunit A, domain 1"/>
    <property type="match status" value="1"/>
</dbReference>
<dbReference type="InterPro" id="IPR043128">
    <property type="entry name" value="Rev_trsase/Diguanyl_cyclase"/>
</dbReference>
<protein>
    <recommendedName>
        <fullName evidence="8">CCHC-type domain-containing protein</fullName>
    </recommendedName>
</protein>
<dbReference type="SUPFAM" id="SSF56672">
    <property type="entry name" value="DNA/RNA polymerases"/>
    <property type="match status" value="1"/>
</dbReference>
<dbReference type="InterPro" id="IPR036875">
    <property type="entry name" value="Znf_CCHC_sf"/>
</dbReference>
<dbReference type="InterPro" id="IPR050951">
    <property type="entry name" value="Retrovirus_Pol_polyprotein"/>
</dbReference>
<name>A0AAE1DBS4_9GAST</name>
<dbReference type="SUPFAM" id="SSF47353">
    <property type="entry name" value="Retrovirus capsid dimerization domain-like"/>
    <property type="match status" value="1"/>
</dbReference>
<keyword evidence="4" id="KW-0255">Endonuclease</keyword>
<evidence type="ECO:0000256" key="1">
    <source>
        <dbReference type="ARBA" id="ARBA00022679"/>
    </source>
</evidence>
<dbReference type="Pfam" id="PF17917">
    <property type="entry name" value="RT_RNaseH"/>
    <property type="match status" value="1"/>
</dbReference>
<dbReference type="SMART" id="SM00343">
    <property type="entry name" value="ZnF_C2HC"/>
    <property type="match status" value="2"/>
</dbReference>
<evidence type="ECO:0000313" key="9">
    <source>
        <dbReference type="EMBL" id="KAK3764879.1"/>
    </source>
</evidence>
<evidence type="ECO:0000256" key="4">
    <source>
        <dbReference type="ARBA" id="ARBA00022759"/>
    </source>
</evidence>
<dbReference type="GO" id="GO:0008270">
    <property type="term" value="F:zinc ion binding"/>
    <property type="evidence" value="ECO:0007669"/>
    <property type="project" value="InterPro"/>
</dbReference>
<evidence type="ECO:0000313" key="10">
    <source>
        <dbReference type="Proteomes" id="UP001283361"/>
    </source>
</evidence>
<dbReference type="InterPro" id="IPR001878">
    <property type="entry name" value="Znf_CCHC"/>
</dbReference>
<feature type="domain" description="CCHC-type" evidence="8">
    <location>
        <begin position="327"/>
        <end position="343"/>
    </location>
</feature>
<evidence type="ECO:0000259" key="8">
    <source>
        <dbReference type="SMART" id="SM00343"/>
    </source>
</evidence>
<dbReference type="CDD" id="cd00303">
    <property type="entry name" value="retropepsin_like"/>
    <property type="match status" value="1"/>
</dbReference>
<dbReference type="InterPro" id="IPR038269">
    <property type="entry name" value="SCAN_sf"/>
</dbReference>
<dbReference type="Proteomes" id="UP001283361">
    <property type="component" value="Unassembled WGS sequence"/>
</dbReference>
<gene>
    <name evidence="9" type="ORF">RRG08_025401</name>
</gene>
<evidence type="ECO:0000256" key="6">
    <source>
        <dbReference type="ARBA" id="ARBA00022918"/>
    </source>
</evidence>
<evidence type="ECO:0000256" key="7">
    <source>
        <dbReference type="SAM" id="MobiDB-lite"/>
    </source>
</evidence>
<dbReference type="GO" id="GO:0003964">
    <property type="term" value="F:RNA-directed DNA polymerase activity"/>
    <property type="evidence" value="ECO:0007669"/>
    <property type="project" value="UniProtKB-KW"/>
</dbReference>
<dbReference type="GO" id="GO:0004519">
    <property type="term" value="F:endonuclease activity"/>
    <property type="evidence" value="ECO:0007669"/>
    <property type="project" value="UniProtKB-KW"/>
</dbReference>
<sequence>MADVERLIKAGSTLGLAGEELNNWVTTQWAEQEKKRKEEIDMLKMEKEKNWQKQQLVEKELELERLRIERQVTSPSASPASSPRGHEDHSSRRSLARSPKLPCFDDKQDQIDSYLLRFERYAAVCGWDKSDWAIHLSALLKGNALEVYTRLQEDEALDYDKCRDALLRRYNLTQDGFLEKFRNSRPEAGERMSQFRTRLQTYLDKWLHLAGKDKTRPEDIMDLFVMEQLINACGNNLVVFLKERKPKTSDDIVELAEKYIDAHGQSGAYSKGSRDTKIAQNRPQASSHSDSRFAGVQCRKCHKFGHIERFCKSAKAVSAVQLGSRPTCNYCGLNNHTEEKCWKKQRKLGEIKQKCSVVSNSESVVAAGYCPCKNTVITAACTGHVISAPKMPIAVGFIDGKKVTVLRDSGCSCVVVRKGLASNQAQRKKVVPINLADGTTINAPVTVAKLDCPFFTGETEVVEMESPLYDVILGNIDGAKCPGIIQQSEALAMETRSSTQKGVKKLLTPSLAGTKITVEDLKEKQAGDPSLEICRKQAQTGEVNHTGKRNNSCGENNYKVEVGRAHRTYHANMLRKYWDREFTDVHQQQVGMLQCAVAALIDEEEDSEEVQHKRLKINTLNLKQTESYEDVHMGEELKDNQRKELRSMLAEFTDVLSDVPGRTSAYIYDIKLTSSTPVRRKPYPTPQALQAEFNTEVQAMLKAGIIEPSDSPYSSPPIIVKKKDGTNRYCVDFRQINNISCTLANKHVEFLGHKIGSGVLSPVMDKVEAIKKAKPPQNKTQLRSFIGLASFYRRYVPNFAAITSPLTDLTRKNMPNRIVWGEPQQRAFDKLKSVLTMEPVLQLPNFEKQFIVAVDASDTGLGAILMQEHEGEKRPVSYLSRKLLPREQNYSVVEKECLALVWAVKNLSAYLIGREFIVETDHAPLLYLNRAKSENGRLMRWALLLGQYRFNLRSVRGTENHGPDFLSRQD</sequence>
<dbReference type="Gene3D" id="3.30.70.270">
    <property type="match status" value="1"/>
</dbReference>
<feature type="domain" description="CCHC-type" evidence="8">
    <location>
        <begin position="297"/>
        <end position="313"/>
    </location>
</feature>
<keyword evidence="1" id="KW-0808">Transferase</keyword>
<keyword evidence="10" id="KW-1185">Reference proteome</keyword>
<dbReference type="Gene3D" id="1.10.4020.10">
    <property type="entry name" value="DNA breaking-rejoining enzymes"/>
    <property type="match status" value="1"/>
</dbReference>
<keyword evidence="6" id="KW-0695">RNA-directed DNA polymerase</keyword>
<feature type="compositionally biased region" description="Polar residues" evidence="7">
    <location>
        <begin position="278"/>
        <end position="288"/>
    </location>
</feature>
<dbReference type="InterPro" id="IPR043502">
    <property type="entry name" value="DNA/RNA_pol_sf"/>
</dbReference>
<evidence type="ECO:0000256" key="3">
    <source>
        <dbReference type="ARBA" id="ARBA00022722"/>
    </source>
</evidence>
<keyword evidence="2" id="KW-0548">Nucleotidyltransferase</keyword>
<dbReference type="PANTHER" id="PTHR37984:SF5">
    <property type="entry name" value="PROTEIN NYNRIN-LIKE"/>
    <property type="match status" value="1"/>
</dbReference>
<feature type="region of interest" description="Disordered" evidence="7">
    <location>
        <begin position="72"/>
        <end position="101"/>
    </location>
</feature>
<reference evidence="9" key="1">
    <citation type="journal article" date="2023" name="G3 (Bethesda)">
        <title>A reference genome for the long-term kleptoplast-retaining sea slug Elysia crispata morphotype clarki.</title>
        <authorList>
            <person name="Eastman K.E."/>
            <person name="Pendleton A.L."/>
            <person name="Shaikh M.A."/>
            <person name="Suttiyut T."/>
            <person name="Ogas R."/>
            <person name="Tomko P."/>
            <person name="Gavelis G."/>
            <person name="Widhalm J.R."/>
            <person name="Wisecaver J.H."/>
        </authorList>
    </citation>
    <scope>NUCLEOTIDE SEQUENCE</scope>
    <source>
        <strain evidence="9">ECLA1</strain>
    </source>
</reference>
<dbReference type="InterPro" id="IPR041373">
    <property type="entry name" value="RT_RNaseH"/>
</dbReference>
<accession>A0AAE1DBS4</accession>
<dbReference type="CDD" id="cd09274">
    <property type="entry name" value="RNase_HI_RT_Ty3"/>
    <property type="match status" value="1"/>
</dbReference>
<keyword evidence="3" id="KW-0540">Nuclease</keyword>
<proteinExistence type="predicted"/>
<dbReference type="Pfam" id="PF02023">
    <property type="entry name" value="SCAN"/>
    <property type="match status" value="1"/>
</dbReference>
<keyword evidence="5" id="KW-0378">Hydrolase</keyword>
<dbReference type="GO" id="GO:0016787">
    <property type="term" value="F:hydrolase activity"/>
    <property type="evidence" value="ECO:0007669"/>
    <property type="project" value="UniProtKB-KW"/>
</dbReference>
<feature type="region of interest" description="Disordered" evidence="7">
    <location>
        <begin position="265"/>
        <end position="289"/>
    </location>
</feature>
<dbReference type="Gene3D" id="4.10.60.10">
    <property type="entry name" value="Zinc finger, CCHC-type"/>
    <property type="match status" value="1"/>
</dbReference>
<comment type="caution">
    <text evidence="9">The sequence shown here is derived from an EMBL/GenBank/DDBJ whole genome shotgun (WGS) entry which is preliminary data.</text>
</comment>
<dbReference type="FunFam" id="3.30.70.270:FF:000020">
    <property type="entry name" value="Transposon Tf2-6 polyprotein-like Protein"/>
    <property type="match status" value="1"/>
</dbReference>
<dbReference type="InterPro" id="IPR003309">
    <property type="entry name" value="SCAN_dom"/>
</dbReference>
<feature type="compositionally biased region" description="Low complexity" evidence="7">
    <location>
        <begin position="72"/>
        <end position="83"/>
    </location>
</feature>
<dbReference type="EMBL" id="JAWDGP010004366">
    <property type="protein sequence ID" value="KAK3764879.1"/>
    <property type="molecule type" value="Genomic_DNA"/>
</dbReference>
<dbReference type="SUPFAM" id="SSF57756">
    <property type="entry name" value="Retrovirus zinc finger-like domains"/>
    <property type="match status" value="1"/>
</dbReference>